<evidence type="ECO:0008006" key="4">
    <source>
        <dbReference type="Google" id="ProtNLM"/>
    </source>
</evidence>
<reference evidence="2 3" key="1">
    <citation type="submission" date="2019-02" db="EMBL/GenBank/DDBJ databases">
        <title>Closed genome of Sporomusa termitida DSM 4440.</title>
        <authorList>
            <person name="Poehlein A."/>
            <person name="Daniel R."/>
        </authorList>
    </citation>
    <scope>NUCLEOTIDE SEQUENCE [LARGE SCALE GENOMIC DNA]</scope>
    <source>
        <strain evidence="2 3">DSM 4440</strain>
    </source>
</reference>
<accession>A0A517DP94</accession>
<proteinExistence type="predicted"/>
<keyword evidence="1" id="KW-1133">Transmembrane helix</keyword>
<protein>
    <recommendedName>
        <fullName evidence="4">DUF1269 domain-containing protein</fullName>
    </recommendedName>
</protein>
<keyword evidence="3" id="KW-1185">Reference proteome</keyword>
<evidence type="ECO:0000313" key="3">
    <source>
        <dbReference type="Proteomes" id="UP000320776"/>
    </source>
</evidence>
<dbReference type="AlphaFoldDB" id="A0A517DP94"/>
<organism evidence="2 3">
    <name type="scientific">Sporomusa termitida</name>
    <dbReference type="NCBI Taxonomy" id="2377"/>
    <lineage>
        <taxon>Bacteria</taxon>
        <taxon>Bacillati</taxon>
        <taxon>Bacillota</taxon>
        <taxon>Negativicutes</taxon>
        <taxon>Selenomonadales</taxon>
        <taxon>Sporomusaceae</taxon>
        <taxon>Sporomusa</taxon>
    </lineage>
</organism>
<gene>
    <name evidence="2" type="ORF">SPTER_04530</name>
</gene>
<feature type="transmembrane region" description="Helical" evidence="1">
    <location>
        <begin position="83"/>
        <end position="103"/>
    </location>
</feature>
<sequence>MHIFAIFDHNLYIELAISDLEIRGIAREKILAVPLEKETREMAVLDTIHRADGVSLIDGGAVLGTILMLLGTIWGFHWYWGPIVGGLIGLALGVASGIGLDWVMTKRQNRPSNLSRKAEVVLVVHCTESEAGMVKKTLKDHCAIGVGLIHQG</sequence>
<name>A0A517DP94_9FIRM</name>
<evidence type="ECO:0000256" key="1">
    <source>
        <dbReference type="SAM" id="Phobius"/>
    </source>
</evidence>
<keyword evidence="1" id="KW-0812">Transmembrane</keyword>
<keyword evidence="1" id="KW-0472">Membrane</keyword>
<dbReference type="RefSeq" id="WP_144348870.1">
    <property type="nucleotide sequence ID" value="NZ_CP036259.1"/>
</dbReference>
<dbReference type="EMBL" id="CP036259">
    <property type="protein sequence ID" value="QDR79185.1"/>
    <property type="molecule type" value="Genomic_DNA"/>
</dbReference>
<dbReference type="Proteomes" id="UP000320776">
    <property type="component" value="Chromosome"/>
</dbReference>
<evidence type="ECO:0000313" key="2">
    <source>
        <dbReference type="EMBL" id="QDR79185.1"/>
    </source>
</evidence>
<feature type="transmembrane region" description="Helical" evidence="1">
    <location>
        <begin position="56"/>
        <end position="77"/>
    </location>
</feature>
<dbReference type="KEGG" id="sted:SPTER_04530"/>
<dbReference type="OrthoDB" id="1683109at2"/>